<evidence type="ECO:0000313" key="2">
    <source>
        <dbReference type="EMBL" id="KAK6621736.1"/>
    </source>
</evidence>
<organism evidence="2 3">
    <name type="scientific">Polyplax serrata</name>
    <name type="common">Common mouse louse</name>
    <dbReference type="NCBI Taxonomy" id="468196"/>
    <lineage>
        <taxon>Eukaryota</taxon>
        <taxon>Metazoa</taxon>
        <taxon>Ecdysozoa</taxon>
        <taxon>Arthropoda</taxon>
        <taxon>Hexapoda</taxon>
        <taxon>Insecta</taxon>
        <taxon>Pterygota</taxon>
        <taxon>Neoptera</taxon>
        <taxon>Paraneoptera</taxon>
        <taxon>Psocodea</taxon>
        <taxon>Troctomorpha</taxon>
        <taxon>Phthiraptera</taxon>
        <taxon>Anoplura</taxon>
        <taxon>Polyplacidae</taxon>
        <taxon>Polyplax</taxon>
    </lineage>
</organism>
<evidence type="ECO:0000256" key="1">
    <source>
        <dbReference type="SAM" id="MobiDB-lite"/>
    </source>
</evidence>
<evidence type="ECO:0000313" key="3">
    <source>
        <dbReference type="Proteomes" id="UP001359485"/>
    </source>
</evidence>
<sequence length="268" mass="30314">MIRGDSGRLSDVKKCNSSEVSASVLKSEILWRLRGRRRRRKKKMADRSRVSLEGIRPRQSIDQKGQTSNRKTISKPDRSDLVTIGVKLVFYSTTGNKAPVNADLFVESSNLRKRPGEGTIDRSLYVFLFLQLHAREFKTVGLIRQFDVSQSARADSPAQQENRAVGCRNQACDEFILCPPPGVVCEGLGSVDFSRDEARPELFQVQLHNFVIPKIVDDLSAYPLISFSVRWYLKGPEVTLNRDRKQLKKPRVELRRNGNLISPAKMAG</sequence>
<keyword evidence="3" id="KW-1185">Reference proteome</keyword>
<accession>A0ABR1AKE5</accession>
<feature type="compositionally biased region" description="Basic and acidic residues" evidence="1">
    <location>
        <begin position="45"/>
        <end position="61"/>
    </location>
</feature>
<name>A0ABR1AKE5_POLSC</name>
<proteinExistence type="predicted"/>
<dbReference type="EMBL" id="JAWJWF010000047">
    <property type="protein sequence ID" value="KAK6621736.1"/>
    <property type="molecule type" value="Genomic_DNA"/>
</dbReference>
<comment type="caution">
    <text evidence="2">The sequence shown here is derived from an EMBL/GenBank/DDBJ whole genome shotgun (WGS) entry which is preliminary data.</text>
</comment>
<dbReference type="Proteomes" id="UP001359485">
    <property type="component" value="Unassembled WGS sequence"/>
</dbReference>
<feature type="region of interest" description="Disordered" evidence="1">
    <location>
        <begin position="40"/>
        <end position="74"/>
    </location>
</feature>
<gene>
    <name evidence="2" type="ORF">RUM44_001543</name>
</gene>
<protein>
    <submittedName>
        <fullName evidence="2">Uncharacterized protein</fullName>
    </submittedName>
</protein>
<feature type="compositionally biased region" description="Polar residues" evidence="1">
    <location>
        <begin position="62"/>
        <end position="71"/>
    </location>
</feature>
<reference evidence="2 3" key="1">
    <citation type="submission" date="2023-09" db="EMBL/GenBank/DDBJ databases">
        <title>Genomes of two closely related lineages of the louse Polyplax serrata with different host specificities.</title>
        <authorList>
            <person name="Martinu J."/>
            <person name="Tarabai H."/>
            <person name="Stefka J."/>
            <person name="Hypsa V."/>
        </authorList>
    </citation>
    <scope>NUCLEOTIDE SEQUENCE [LARGE SCALE GENOMIC DNA]</scope>
    <source>
        <strain evidence="2">98ZLc_SE</strain>
    </source>
</reference>